<sequence>MVPEDFARAWRSVGKALEAAEMKVDDRDRSRGLYFVDYKHRKPRGRIARTLMFWGDDESTQKERFLVLLQSAGEQTNVLVFDEKEKLVTAPVAEDILRKIQQNLD</sequence>
<gene>
    <name evidence="1" type="ORF">PG2T_14505</name>
</gene>
<protein>
    <recommendedName>
        <fullName evidence="3">Outer membrane protein assembly factor BamC</fullName>
    </recommendedName>
</protein>
<proteinExistence type="predicted"/>
<evidence type="ECO:0000313" key="2">
    <source>
        <dbReference type="Proteomes" id="UP000092952"/>
    </source>
</evidence>
<dbReference type="AlphaFoldDB" id="A0A1B1YWW3"/>
<keyword evidence="2" id="KW-1185">Reference proteome</keyword>
<evidence type="ECO:0000313" key="1">
    <source>
        <dbReference type="EMBL" id="ANX05272.1"/>
    </source>
</evidence>
<name>A0A1B1YWW3_9GAMM</name>
<dbReference type="InParanoid" id="A0A1B1YWW3"/>
<dbReference type="EMBL" id="CP014671">
    <property type="protein sequence ID" value="ANX05272.1"/>
    <property type="molecule type" value="Genomic_DNA"/>
</dbReference>
<dbReference type="KEGG" id="gbi:PG2T_14505"/>
<dbReference type="InterPro" id="IPR010653">
    <property type="entry name" value="NlpB/DapX"/>
</dbReference>
<dbReference type="Proteomes" id="UP000092952">
    <property type="component" value="Chromosome"/>
</dbReference>
<dbReference type="Pfam" id="PF06804">
    <property type="entry name" value="Lipoprotein_18"/>
    <property type="match status" value="1"/>
</dbReference>
<evidence type="ECO:0008006" key="3">
    <source>
        <dbReference type="Google" id="ProtNLM"/>
    </source>
</evidence>
<reference evidence="2" key="1">
    <citation type="submission" date="2016-03" db="EMBL/GenBank/DDBJ databases">
        <title>Complete genome sequence of Solimmundus cernigliae, representing a novel lineage of polycyclic aromatic hydrocarbon degraders within the Gammaproteobacteria.</title>
        <authorList>
            <person name="Singleton D.R."/>
            <person name="Dickey A.N."/>
            <person name="Scholl E.H."/>
            <person name="Wright F.A."/>
            <person name="Aitken M.D."/>
        </authorList>
    </citation>
    <scope>NUCLEOTIDE SEQUENCE [LARGE SCALE GENOMIC DNA]</scope>
    <source>
        <strain evidence="2">TR3.2</strain>
    </source>
</reference>
<dbReference type="STRING" id="1810504.PG2T_14505"/>
<dbReference type="InterPro" id="IPR042268">
    <property type="entry name" value="BamC_C"/>
</dbReference>
<accession>A0A1B1YWW3</accession>
<organism evidence="1 2">
    <name type="scientific">Immundisolibacter cernigliae</name>
    <dbReference type="NCBI Taxonomy" id="1810504"/>
    <lineage>
        <taxon>Bacteria</taxon>
        <taxon>Pseudomonadati</taxon>
        <taxon>Pseudomonadota</taxon>
        <taxon>Gammaproteobacteria</taxon>
        <taxon>Immundisolibacterales</taxon>
        <taxon>Immundisolibacteraceae</taxon>
        <taxon>Immundisolibacter</taxon>
    </lineage>
</organism>
<dbReference type="Gene3D" id="3.30.310.170">
    <property type="entry name" value="Outer membrane protein assembly factor BamC"/>
    <property type="match status" value="1"/>
</dbReference>